<feature type="region of interest" description="Disordered" evidence="4">
    <location>
        <begin position="433"/>
        <end position="453"/>
    </location>
</feature>
<dbReference type="EMBL" id="VSSQ01000047">
    <property type="protein sequence ID" value="MPL69499.1"/>
    <property type="molecule type" value="Genomic_DNA"/>
</dbReference>
<evidence type="ECO:0000259" key="7">
    <source>
        <dbReference type="Pfam" id="PF04715"/>
    </source>
</evidence>
<reference evidence="8" key="1">
    <citation type="submission" date="2019-08" db="EMBL/GenBank/DDBJ databases">
        <authorList>
            <person name="Kucharzyk K."/>
            <person name="Murdoch R.W."/>
            <person name="Higgins S."/>
            <person name="Loffler F."/>
        </authorList>
    </citation>
    <scope>NUCLEOTIDE SEQUENCE</scope>
</reference>
<dbReference type="GO" id="GO:0000162">
    <property type="term" value="P:L-tryptophan biosynthetic process"/>
    <property type="evidence" value="ECO:0007669"/>
    <property type="project" value="TreeGrafter"/>
</dbReference>
<accession>A0A644TS81</accession>
<dbReference type="GO" id="GO:0016853">
    <property type="term" value="F:isomerase activity"/>
    <property type="evidence" value="ECO:0007669"/>
    <property type="project" value="UniProtKB-KW"/>
</dbReference>
<dbReference type="NCBIfam" id="TIGR00566">
    <property type="entry name" value="trpG_papA"/>
    <property type="match status" value="1"/>
</dbReference>
<dbReference type="PRINTS" id="PR00097">
    <property type="entry name" value="ANTSNTHASEII"/>
</dbReference>
<protein>
    <recommendedName>
        <fullName evidence="1">aminodeoxychorismate synthase</fullName>
        <ecNumber evidence="1">2.6.1.85</ecNumber>
    </recommendedName>
</protein>
<dbReference type="CDD" id="cd01743">
    <property type="entry name" value="GATase1_Anthranilate_Synthase"/>
    <property type="match status" value="1"/>
</dbReference>
<evidence type="ECO:0000259" key="6">
    <source>
        <dbReference type="Pfam" id="PF00425"/>
    </source>
</evidence>
<evidence type="ECO:0000256" key="2">
    <source>
        <dbReference type="ARBA" id="ARBA00022679"/>
    </source>
</evidence>
<dbReference type="Pfam" id="PF00425">
    <property type="entry name" value="Chorismate_bind"/>
    <property type="match status" value="1"/>
</dbReference>
<proteinExistence type="predicted"/>
<name>A0A644TS81_9ZZZZ</name>
<keyword evidence="8" id="KW-0413">Isomerase</keyword>
<dbReference type="GO" id="GO:0046820">
    <property type="term" value="F:4-amino-4-deoxychorismate synthase activity"/>
    <property type="evidence" value="ECO:0007669"/>
    <property type="project" value="UniProtKB-EC"/>
</dbReference>
<dbReference type="EC" id="2.6.1.85" evidence="1"/>
<dbReference type="NCBIfam" id="TIGR00553">
    <property type="entry name" value="pabB"/>
    <property type="match status" value="1"/>
</dbReference>
<dbReference type="InterPro" id="IPR019999">
    <property type="entry name" value="Anth_synth_I-like"/>
</dbReference>
<dbReference type="PRINTS" id="PR00096">
    <property type="entry name" value="GATASE"/>
</dbReference>
<evidence type="ECO:0000256" key="4">
    <source>
        <dbReference type="SAM" id="MobiDB-lite"/>
    </source>
</evidence>
<dbReference type="InterPro" id="IPR029062">
    <property type="entry name" value="Class_I_gatase-like"/>
</dbReference>
<dbReference type="Gene3D" id="3.60.120.10">
    <property type="entry name" value="Anthranilate synthase"/>
    <property type="match status" value="1"/>
</dbReference>
<evidence type="ECO:0000256" key="1">
    <source>
        <dbReference type="ARBA" id="ARBA00013139"/>
    </source>
</evidence>
<feature type="domain" description="Glutamine amidotransferase" evidence="5">
    <location>
        <begin position="13"/>
        <end position="195"/>
    </location>
</feature>
<dbReference type="AlphaFoldDB" id="A0A644TS81"/>
<dbReference type="PANTHER" id="PTHR11236:SF50">
    <property type="entry name" value="AMINODEOXYCHORISMATE SYNTHASE COMPONENT 1"/>
    <property type="match status" value="1"/>
</dbReference>
<feature type="domain" description="Anthranilate synthase component I N-terminal" evidence="7">
    <location>
        <begin position="221"/>
        <end position="376"/>
    </location>
</feature>
<dbReference type="Pfam" id="PF00117">
    <property type="entry name" value="GATase"/>
    <property type="match status" value="1"/>
</dbReference>
<dbReference type="InterPro" id="IPR005802">
    <property type="entry name" value="ADC_synth_comp_1"/>
</dbReference>
<organism evidence="8">
    <name type="scientific">bioreactor metagenome</name>
    <dbReference type="NCBI Taxonomy" id="1076179"/>
    <lineage>
        <taxon>unclassified sequences</taxon>
        <taxon>metagenomes</taxon>
        <taxon>ecological metagenomes</taxon>
    </lineage>
</organism>
<evidence type="ECO:0000256" key="3">
    <source>
        <dbReference type="ARBA" id="ARBA00022962"/>
    </source>
</evidence>
<dbReference type="GO" id="GO:0009396">
    <property type="term" value="P:folic acid-containing compound biosynthetic process"/>
    <property type="evidence" value="ECO:0007669"/>
    <property type="project" value="InterPro"/>
</dbReference>
<dbReference type="Pfam" id="PF04715">
    <property type="entry name" value="Anth_synt_I_N"/>
    <property type="match status" value="1"/>
</dbReference>
<dbReference type="InterPro" id="IPR006805">
    <property type="entry name" value="Anth_synth_I_N"/>
</dbReference>
<dbReference type="PANTHER" id="PTHR11236">
    <property type="entry name" value="AMINOBENZOATE/ANTHRANILATE SYNTHASE"/>
    <property type="match status" value="1"/>
</dbReference>
<dbReference type="SUPFAM" id="SSF56322">
    <property type="entry name" value="ADC synthase"/>
    <property type="match status" value="1"/>
</dbReference>
<keyword evidence="3" id="KW-0315">Glutamine amidotransferase</keyword>
<evidence type="ECO:0000313" key="8">
    <source>
        <dbReference type="EMBL" id="MPL69499.1"/>
    </source>
</evidence>
<feature type="domain" description="Chorismate-utilising enzyme C-terminal" evidence="6">
    <location>
        <begin position="463"/>
        <end position="717"/>
    </location>
</feature>
<keyword evidence="2" id="KW-0808">Transferase</keyword>
<dbReference type="InterPro" id="IPR017926">
    <property type="entry name" value="GATASE"/>
</dbReference>
<evidence type="ECO:0000259" key="5">
    <source>
        <dbReference type="Pfam" id="PF00117"/>
    </source>
</evidence>
<dbReference type="SUPFAM" id="SSF52317">
    <property type="entry name" value="Class I glutamine amidotransferase-like"/>
    <property type="match status" value="1"/>
</dbReference>
<dbReference type="FunFam" id="3.40.50.880:FF:000003">
    <property type="entry name" value="Anthranilate synthase component II"/>
    <property type="match status" value="1"/>
</dbReference>
<dbReference type="InterPro" id="IPR015890">
    <property type="entry name" value="Chorismate_C"/>
</dbReference>
<dbReference type="PROSITE" id="PS51273">
    <property type="entry name" value="GATASE_TYPE_1"/>
    <property type="match status" value="1"/>
</dbReference>
<comment type="caution">
    <text evidence="8">The sequence shown here is derived from an EMBL/GenBank/DDBJ whole genome shotgun (WGS) entry which is preliminary data.</text>
</comment>
<gene>
    <name evidence="8" type="primary">menF_3</name>
    <name evidence="8" type="ORF">SDC9_15244</name>
</gene>
<dbReference type="Gene3D" id="3.40.50.880">
    <property type="match status" value="1"/>
</dbReference>
<dbReference type="InterPro" id="IPR006221">
    <property type="entry name" value="TrpG/PapA_dom"/>
</dbReference>
<sequence length="731" mass="82425">MQKRRESGSLIFILDNFDSFTFNLYQYFGELGEEVVALRRDQCTIEAIEELKPELIVISPGPCAPRDAQFTLTVIDYFKGKVPILGVCLGHQAIGEILGGEVIRAKAPVHGKVSEIHHDGQGVFFQLPNPLTVTRYHSLALRRESLPEELLITAETADGEIMGIRHRELPLEGVQFHPEAILTEKGHDLLGNAVKNARTWWQARSQSGHHSPWVIQELAIDLQPIELLEAFKESEYPFFLDSGRNYGGLGRYSFMGAFPFLQASACRDGVEVKRFDGEEGLNSKEDLSPLIGQEWLAYPEGESLKVLDDLVERYRVPNPTEFPFVGGAVGFWTYDLKDELEKMPQSGINDLDLPLWRFSWYDGIVVYDHENRRYTLLACGMTESGECRRTLAQARVERLVGVLEGFLEGRGGKGDHPETAAAYQRQIGARIGTQQERSGTYQGHDGSKDMEQPQERVHYTVSKEQYLLDLQRVIDYIYAGDIYQANLTQRFQFPYTKEPMALYKALHAHNPAPFAAFLPYEDFQILSSSPERFVQISAQGEIETRPIKGTRPRGKTPEEDEAYARELTESTKDRAELTMIIDLQRNDLGRICRYGSVRVTDLIRLEQYPTVWHLVSTIVGKLKPELKTSEILKAIFPGGSITGAPKIRAMEIIEELEPYKRGLYTGSIGYMGFDGAWDTNIVIRTILLKDGQAYFNGGGGIVADSVPEEEYQEALQKVKALLRVLSYPSIG</sequence>
<dbReference type="InterPro" id="IPR005801">
    <property type="entry name" value="ADC_synthase"/>
</dbReference>